<protein>
    <submittedName>
        <fullName evidence="1">Uncharacterized protein</fullName>
    </submittedName>
</protein>
<evidence type="ECO:0000313" key="2">
    <source>
        <dbReference type="Proteomes" id="UP001243375"/>
    </source>
</evidence>
<comment type="caution">
    <text evidence="1">The sequence shown here is derived from an EMBL/GenBank/DDBJ whole genome shotgun (WGS) entry which is preliminary data.</text>
</comment>
<proteinExistence type="predicted"/>
<gene>
    <name evidence="1" type="ORF">QFC22_002399</name>
</gene>
<name>A0ACC2XCX6_9TREE</name>
<reference evidence="1" key="1">
    <citation type="submission" date="2023-04" db="EMBL/GenBank/DDBJ databases">
        <title>Draft Genome sequencing of Naganishia species isolated from polar environments using Oxford Nanopore Technology.</title>
        <authorList>
            <person name="Leo P."/>
            <person name="Venkateswaran K."/>
        </authorList>
    </citation>
    <scope>NUCLEOTIDE SEQUENCE</scope>
    <source>
        <strain evidence="1">MNA-CCFEE 5425</strain>
    </source>
</reference>
<dbReference type="EMBL" id="JASBWU010000005">
    <property type="protein sequence ID" value="KAJ9121777.1"/>
    <property type="molecule type" value="Genomic_DNA"/>
</dbReference>
<evidence type="ECO:0000313" key="1">
    <source>
        <dbReference type="EMBL" id="KAJ9121777.1"/>
    </source>
</evidence>
<organism evidence="1 2">
    <name type="scientific">Naganishia vaughanmartiniae</name>
    <dbReference type="NCBI Taxonomy" id="1424756"/>
    <lineage>
        <taxon>Eukaryota</taxon>
        <taxon>Fungi</taxon>
        <taxon>Dikarya</taxon>
        <taxon>Basidiomycota</taxon>
        <taxon>Agaricomycotina</taxon>
        <taxon>Tremellomycetes</taxon>
        <taxon>Filobasidiales</taxon>
        <taxon>Filobasidiaceae</taxon>
        <taxon>Naganishia</taxon>
    </lineage>
</organism>
<sequence>MAKRLNKRQQRELEELRELEAAKIGVAQEEDELDGSDQEPEVKPSVSKKLNAFAALNAGQEDDEDVGEEAEASDSINEEEEKPTTQKSTKKKKKNKKKKDISNAFTETETPSSHIEAPLTPGKTKRQKSRKEEVDELDEVDKAIRELNLKYGDSSASQSTSKHEEKDSASFAKIRSLLSVDPKALDPDAELKRFFGAKVVNSAQQSTGVKEARHAKMFEKHISRMRILFAKPKMTWPITSSFGGLGMSPLDESEVNDIREVHQHADEMSGANEKWFTFEHDGGYRQIQLQFLGAIKSHDPNQLQALLSVYPWHIDTLLQMAAVYQQQGDIGAAADYCERAMFAFDRALMPGFSLNGTCRLDFDRVENRPLFLALHREVTHLAKRGLWQTAFGYAKILLSLDPHTDPHGSLLWLDFLAIKSNNIEWLDQVAAAMDVSYLPGFAYNRALGLRIKAHGKDDAASDKALQEAILAFPQVILVLADKAGFSVDQKVRSDSAFDMQVAYSNTHDISLHLMAHIYANRCAPLWKESSVANWMKQQVSIVADDLASGKRRLPSTPVSVDQHNQTGNMPLWLIRHAYLSETYMGFMPPDVASHMGHAFDPIPPFTAKTFYNDAYFNSSRSTTHRSMTSNSSGLQDPNLAGIRDRLMNWVNQLGGDENNRQGFMYAITEALRDMLTTDEYANADPTQRRAMDDMLLNQIMDDVLGGEEDDETDMPGAFPQ</sequence>
<dbReference type="Proteomes" id="UP001243375">
    <property type="component" value="Unassembled WGS sequence"/>
</dbReference>
<keyword evidence="2" id="KW-1185">Reference proteome</keyword>
<accession>A0ACC2XCX6</accession>